<dbReference type="InterPro" id="IPR036291">
    <property type="entry name" value="NAD(P)-bd_dom_sf"/>
</dbReference>
<dbReference type="GO" id="GO:0005737">
    <property type="term" value="C:cytoplasm"/>
    <property type="evidence" value="ECO:0007669"/>
    <property type="project" value="TreeGrafter"/>
</dbReference>
<dbReference type="Gene3D" id="3.40.50.720">
    <property type="entry name" value="NAD(P)-binding Rossmann-like Domain"/>
    <property type="match status" value="1"/>
</dbReference>
<protein>
    <submittedName>
        <fullName evidence="1">Uncharacterized protein</fullName>
    </submittedName>
</protein>
<organism evidence="1 2">
    <name type="scientific">Poecilia mexicana</name>
    <dbReference type="NCBI Taxonomy" id="48701"/>
    <lineage>
        <taxon>Eukaryota</taxon>
        <taxon>Metazoa</taxon>
        <taxon>Chordata</taxon>
        <taxon>Craniata</taxon>
        <taxon>Vertebrata</taxon>
        <taxon>Euteleostomi</taxon>
        <taxon>Actinopterygii</taxon>
        <taxon>Neopterygii</taxon>
        <taxon>Teleostei</taxon>
        <taxon>Neoteleostei</taxon>
        <taxon>Acanthomorphata</taxon>
        <taxon>Ovalentaria</taxon>
        <taxon>Atherinomorphae</taxon>
        <taxon>Cyprinodontiformes</taxon>
        <taxon>Poeciliidae</taxon>
        <taxon>Poeciliinae</taxon>
        <taxon>Poecilia</taxon>
    </lineage>
</organism>
<dbReference type="Ensembl" id="ENSPMET00000020715.1">
    <property type="protein sequence ID" value="ENSPMEP00000029527.1"/>
    <property type="gene ID" value="ENSPMEG00000015307.1"/>
</dbReference>
<proteinExistence type="predicted"/>
<evidence type="ECO:0000313" key="2">
    <source>
        <dbReference type="Proteomes" id="UP000261480"/>
    </source>
</evidence>
<dbReference type="Pfam" id="PF00106">
    <property type="entry name" value="adh_short"/>
    <property type="match status" value="1"/>
</dbReference>
<dbReference type="SUPFAM" id="SSF51735">
    <property type="entry name" value="NAD(P)-binding Rossmann-fold domains"/>
    <property type="match status" value="1"/>
</dbReference>
<name>A0A3B3YQ92_9TELE</name>
<reference evidence="1" key="2">
    <citation type="submission" date="2025-09" db="UniProtKB">
        <authorList>
            <consortium name="Ensembl"/>
        </authorList>
    </citation>
    <scope>IDENTIFICATION</scope>
</reference>
<keyword evidence="2" id="KW-1185">Reference proteome</keyword>
<dbReference type="InterPro" id="IPR002347">
    <property type="entry name" value="SDR_fam"/>
</dbReference>
<dbReference type="Proteomes" id="UP000261480">
    <property type="component" value="Unplaced"/>
</dbReference>
<dbReference type="PANTHER" id="PTHR43544">
    <property type="entry name" value="SHORT-CHAIN DEHYDROGENASE/REDUCTASE"/>
    <property type="match status" value="1"/>
</dbReference>
<dbReference type="InterPro" id="IPR051468">
    <property type="entry name" value="Fungal_SecMetab_SDRs"/>
</dbReference>
<dbReference type="PANTHER" id="PTHR43544:SF33">
    <property type="entry name" value="C-FACTOR"/>
    <property type="match status" value="1"/>
</dbReference>
<sequence>MSVNLRGNILVTGTNRGIGLELVKQLAEKTGPETQIYASCRDPEGTRAEVVNILIVFTSFANTHICYTADEDSISAAFQAVSQKLGTTGLNLLINNAAINKPSAPGSLSATRKQDMMEVYETNVAGPFILTKVVFQIRSCFRVTQASLLFTDWLRAWTRRSSGERRKMKAQRLKLNTEVMEDTNKPLTKKRCRLFSLLRISIFSGSSMEP</sequence>
<dbReference type="STRING" id="48701.ENSPMEP00000029527"/>
<dbReference type="AlphaFoldDB" id="A0A3B3YQ92"/>
<reference evidence="1" key="1">
    <citation type="submission" date="2025-08" db="UniProtKB">
        <authorList>
            <consortium name="Ensembl"/>
        </authorList>
    </citation>
    <scope>IDENTIFICATION</scope>
</reference>
<accession>A0A3B3YQ92</accession>
<dbReference type="GO" id="GO:0016491">
    <property type="term" value="F:oxidoreductase activity"/>
    <property type="evidence" value="ECO:0007669"/>
    <property type="project" value="TreeGrafter"/>
</dbReference>
<evidence type="ECO:0000313" key="1">
    <source>
        <dbReference type="Ensembl" id="ENSPMEP00000029527.1"/>
    </source>
</evidence>